<dbReference type="Proteomes" id="UP000001058">
    <property type="component" value="Unassembled WGS sequence"/>
</dbReference>
<dbReference type="InParanoid" id="D8U9Y6"/>
<dbReference type="RefSeq" id="XP_002955422.1">
    <property type="nucleotide sequence ID" value="XM_002955376.1"/>
</dbReference>
<feature type="compositionally biased region" description="Basic residues" evidence="1">
    <location>
        <begin position="134"/>
        <end position="146"/>
    </location>
</feature>
<dbReference type="SUPFAM" id="SSF158615">
    <property type="entry name" value="RbcX-like"/>
    <property type="match status" value="1"/>
</dbReference>
<dbReference type="AlphaFoldDB" id="D8U9Y6"/>
<sequence>MASDGALGVDVHGPDKKRQKLAKFTGLGFARDMAEVIVETLGMDPIGQVVLEQLQGPAGPSPTGHTSYNQQDYLDLMDFLGVPMKGDGGDEWLANVMRKNHALGELPSPSPPWATEAPTCPETTWTARPQQPHRQPHIQRRPKYGKSRGLEAEIGDHTAIRTFATWRLKATIVGAMNMKERRARAAGSELRDGKKGSYTGAKANSRGLPFLNRWGGELNESVNSDDDRVGLEPCKI</sequence>
<dbReference type="OrthoDB" id="513226at2759"/>
<dbReference type="GeneID" id="9616619"/>
<evidence type="ECO:0000313" key="3">
    <source>
        <dbReference type="Proteomes" id="UP000001058"/>
    </source>
</evidence>
<feature type="region of interest" description="Disordered" evidence="1">
    <location>
        <begin position="124"/>
        <end position="146"/>
    </location>
</feature>
<gene>
    <name evidence="2" type="ORF">VOLCADRAFT_106814</name>
</gene>
<evidence type="ECO:0000256" key="1">
    <source>
        <dbReference type="SAM" id="MobiDB-lite"/>
    </source>
</evidence>
<name>D8U9Y6_VOLCA</name>
<reference evidence="2 3" key="1">
    <citation type="journal article" date="2010" name="Science">
        <title>Genomic analysis of organismal complexity in the multicellular green alga Volvox carteri.</title>
        <authorList>
            <person name="Prochnik S.E."/>
            <person name="Umen J."/>
            <person name="Nedelcu A.M."/>
            <person name="Hallmann A."/>
            <person name="Miller S.M."/>
            <person name="Nishii I."/>
            <person name="Ferris P."/>
            <person name="Kuo A."/>
            <person name="Mitros T."/>
            <person name="Fritz-Laylin L.K."/>
            <person name="Hellsten U."/>
            <person name="Chapman J."/>
            <person name="Simakov O."/>
            <person name="Rensing S.A."/>
            <person name="Terry A."/>
            <person name="Pangilinan J."/>
            <person name="Kapitonov V."/>
            <person name="Jurka J."/>
            <person name="Salamov A."/>
            <person name="Shapiro H."/>
            <person name="Schmutz J."/>
            <person name="Grimwood J."/>
            <person name="Lindquist E."/>
            <person name="Lucas S."/>
            <person name="Grigoriev I.V."/>
            <person name="Schmitt R."/>
            <person name="Kirk D."/>
            <person name="Rokhsar D.S."/>
        </authorList>
    </citation>
    <scope>NUCLEOTIDE SEQUENCE [LARGE SCALE GENOMIC DNA]</scope>
    <source>
        <strain evidence="3">f. Nagariensis / Eve</strain>
    </source>
</reference>
<feature type="region of interest" description="Disordered" evidence="1">
    <location>
        <begin position="217"/>
        <end position="236"/>
    </location>
</feature>
<dbReference type="InterPro" id="IPR038052">
    <property type="entry name" value="Chaperonin_RbcX_sf"/>
</dbReference>
<keyword evidence="3" id="KW-1185">Reference proteome</keyword>
<feature type="region of interest" description="Disordered" evidence="1">
    <location>
        <begin position="184"/>
        <end position="206"/>
    </location>
</feature>
<evidence type="ECO:0000313" key="2">
    <source>
        <dbReference type="EMBL" id="EFJ43493.1"/>
    </source>
</evidence>
<proteinExistence type="predicted"/>
<protein>
    <submittedName>
        <fullName evidence="2">Uncharacterized protein</fullName>
    </submittedName>
</protein>
<dbReference type="EMBL" id="GL378372">
    <property type="protein sequence ID" value="EFJ43493.1"/>
    <property type="molecule type" value="Genomic_DNA"/>
</dbReference>
<dbReference type="Gene3D" id="1.10.1200.210">
    <property type="entry name" value="Chaperonin-like RbcX"/>
    <property type="match status" value="1"/>
</dbReference>
<feature type="compositionally biased region" description="Basic and acidic residues" evidence="1">
    <location>
        <begin position="225"/>
        <end position="236"/>
    </location>
</feature>
<accession>D8U9Y6</accession>
<dbReference type="KEGG" id="vcn:VOLCADRAFT_106814"/>
<organism evidence="3">
    <name type="scientific">Volvox carteri f. nagariensis</name>
    <dbReference type="NCBI Taxonomy" id="3068"/>
    <lineage>
        <taxon>Eukaryota</taxon>
        <taxon>Viridiplantae</taxon>
        <taxon>Chlorophyta</taxon>
        <taxon>core chlorophytes</taxon>
        <taxon>Chlorophyceae</taxon>
        <taxon>CS clade</taxon>
        <taxon>Chlamydomonadales</taxon>
        <taxon>Volvocaceae</taxon>
        <taxon>Volvox</taxon>
    </lineage>
</organism>